<dbReference type="InterPro" id="IPR017437">
    <property type="entry name" value="ATP-NAD_kinase_PpnK-typ_C"/>
</dbReference>
<keyword evidence="2" id="KW-1185">Reference proteome</keyword>
<dbReference type="EMBL" id="JAJJPB010000031">
    <property type="protein sequence ID" value="MCC9296431.1"/>
    <property type="molecule type" value="Genomic_DNA"/>
</dbReference>
<evidence type="ECO:0000313" key="2">
    <source>
        <dbReference type="Proteomes" id="UP001165422"/>
    </source>
</evidence>
<dbReference type="PANTHER" id="PTHR13158:SF5">
    <property type="entry name" value="NAD KINASE 2, MITOCHONDRIAL"/>
    <property type="match status" value="1"/>
</dbReference>
<comment type="caution">
    <text evidence="1">The sequence shown here is derived from an EMBL/GenBank/DDBJ whole genome shotgun (WGS) entry which is preliminary data.</text>
</comment>
<dbReference type="PANTHER" id="PTHR13158">
    <property type="match status" value="1"/>
</dbReference>
<dbReference type="InterPro" id="IPR016064">
    <property type="entry name" value="NAD/diacylglycerol_kinase_sf"/>
</dbReference>
<gene>
    <name evidence="1" type="ORF">LN736_16390</name>
</gene>
<reference evidence="1" key="1">
    <citation type="submission" date="2021-11" db="EMBL/GenBank/DDBJ databases">
        <authorList>
            <person name="Qingchun L."/>
            <person name="Dong Z."/>
            <person name="Zongwei Q."/>
            <person name="Jia Z."/>
            <person name="Duotao L."/>
        </authorList>
    </citation>
    <scope>NUCLEOTIDE SEQUENCE</scope>
    <source>
        <strain evidence="1">WLY-B-L2</strain>
    </source>
</reference>
<dbReference type="SUPFAM" id="SSF111331">
    <property type="entry name" value="NAD kinase/diacylglycerol kinase-like"/>
    <property type="match status" value="1"/>
</dbReference>
<evidence type="ECO:0000313" key="1">
    <source>
        <dbReference type="EMBL" id="MCC9296431.1"/>
    </source>
</evidence>
<keyword evidence="1" id="KW-0808">Transferase</keyword>
<sequence>MERLTENKIILVKRKTRFEELIARYNTAAQAKFYIEHLGGDFSDYVEEDRLYKKALISAQNQLELLGRLQIVDRDYVPNFIFGDDDVVVAVGQDGLVANTLKYLSKQQLIAVNPDPYRWEGVLLPFKVEDLKLVVPEVFNSKRRIKEVSMAKASLNDGQVLYAVNDLFIGQKTHVSSRYHIQLGDQHEYQSSSGVIVSTGLGSTGWLKSILTGAMNIAKQVSNGREQLQQQKKVDWNIDYLYFSVREPFPSWISKADMVFGRITKKCPLKISSQMPENGVIFSDGIESDYIQFNSGIEATITVAEKKGHLVV</sequence>
<name>A0ABS8N9W6_9CLOT</name>
<dbReference type="GO" id="GO:0016301">
    <property type="term" value="F:kinase activity"/>
    <property type="evidence" value="ECO:0007669"/>
    <property type="project" value="UniProtKB-KW"/>
</dbReference>
<proteinExistence type="predicted"/>
<accession>A0ABS8N9W6</accession>
<keyword evidence="1" id="KW-0418">Kinase</keyword>
<dbReference type="Gene3D" id="2.60.200.30">
    <property type="entry name" value="Probable inorganic polyphosphate/atp-NAD kinase, domain 2"/>
    <property type="match status" value="1"/>
</dbReference>
<dbReference type="Proteomes" id="UP001165422">
    <property type="component" value="Unassembled WGS sequence"/>
</dbReference>
<organism evidence="1 2">
    <name type="scientific">Clostridium aromativorans</name>
    <dbReference type="NCBI Taxonomy" id="2836848"/>
    <lineage>
        <taxon>Bacteria</taxon>
        <taxon>Bacillati</taxon>
        <taxon>Bacillota</taxon>
        <taxon>Clostridia</taxon>
        <taxon>Eubacteriales</taxon>
        <taxon>Clostridiaceae</taxon>
        <taxon>Clostridium</taxon>
    </lineage>
</organism>
<dbReference type="RefSeq" id="WP_229982014.1">
    <property type="nucleotide sequence ID" value="NZ_JAJJPB010000031.1"/>
</dbReference>
<protein>
    <submittedName>
        <fullName evidence="1">Sugar kinase</fullName>
    </submittedName>
</protein>